<reference evidence="5" key="1">
    <citation type="journal article" date="2019" name="Int. J. Syst. Evol. Microbiol.">
        <title>The Global Catalogue of Microorganisms (GCM) 10K type strain sequencing project: providing services to taxonomists for standard genome sequencing and annotation.</title>
        <authorList>
            <consortium name="The Broad Institute Genomics Platform"/>
            <consortium name="The Broad Institute Genome Sequencing Center for Infectious Disease"/>
            <person name="Wu L."/>
            <person name="Ma J."/>
        </authorList>
    </citation>
    <scope>NUCLEOTIDE SEQUENCE [LARGE SCALE GENOMIC DNA]</scope>
    <source>
        <strain evidence="5">DFY41</strain>
    </source>
</reference>
<keyword evidence="2" id="KW-1133">Transmembrane helix</keyword>
<evidence type="ECO:0000259" key="3">
    <source>
        <dbReference type="Pfam" id="PF13828"/>
    </source>
</evidence>
<keyword evidence="2" id="KW-0472">Membrane</keyword>
<dbReference type="RefSeq" id="WP_378592661.1">
    <property type="nucleotide sequence ID" value="NZ_JBHSKD010000027.1"/>
</dbReference>
<feature type="domain" description="DUF4190" evidence="3">
    <location>
        <begin position="76"/>
        <end position="137"/>
    </location>
</feature>
<evidence type="ECO:0000313" key="5">
    <source>
        <dbReference type="Proteomes" id="UP001596087"/>
    </source>
</evidence>
<dbReference type="InterPro" id="IPR025241">
    <property type="entry name" value="DUF4190"/>
</dbReference>
<name>A0ABW0BNN4_9ACTN</name>
<dbReference type="Proteomes" id="UP001596087">
    <property type="component" value="Unassembled WGS sequence"/>
</dbReference>
<evidence type="ECO:0000313" key="4">
    <source>
        <dbReference type="EMBL" id="MFC5178891.1"/>
    </source>
</evidence>
<keyword evidence="2" id="KW-0812">Transmembrane</keyword>
<dbReference type="EMBL" id="JBHSKD010000027">
    <property type="protein sequence ID" value="MFC5178891.1"/>
    <property type="molecule type" value="Genomic_DNA"/>
</dbReference>
<proteinExistence type="predicted"/>
<evidence type="ECO:0000256" key="2">
    <source>
        <dbReference type="SAM" id="Phobius"/>
    </source>
</evidence>
<sequence length="163" mass="16225">MSDTTPPPPPEEASGGSQPPPPPPAQPGGSGPAAPQYSSTYREAYGQPHGDLPAGYVPPAYGSGPGVGAPQNHGSATTALVLGLLSFLCCGLLGIPAYIIGRRADREIAASGGRLTGEGLAKAGWILGLISIVLMILSALLVVVLLVTGSFTASFDGNTGSGY</sequence>
<feature type="transmembrane region" description="Helical" evidence="2">
    <location>
        <begin position="79"/>
        <end position="101"/>
    </location>
</feature>
<feature type="region of interest" description="Disordered" evidence="1">
    <location>
        <begin position="1"/>
        <end position="39"/>
    </location>
</feature>
<feature type="transmembrane region" description="Helical" evidence="2">
    <location>
        <begin position="122"/>
        <end position="147"/>
    </location>
</feature>
<keyword evidence="5" id="KW-1185">Reference proteome</keyword>
<feature type="compositionally biased region" description="Pro residues" evidence="1">
    <location>
        <begin position="1"/>
        <end position="11"/>
    </location>
</feature>
<organism evidence="4 5">
    <name type="scientific">Nocardioides taihuensis</name>
    <dbReference type="NCBI Taxonomy" id="1835606"/>
    <lineage>
        <taxon>Bacteria</taxon>
        <taxon>Bacillati</taxon>
        <taxon>Actinomycetota</taxon>
        <taxon>Actinomycetes</taxon>
        <taxon>Propionibacteriales</taxon>
        <taxon>Nocardioidaceae</taxon>
        <taxon>Nocardioides</taxon>
    </lineage>
</organism>
<protein>
    <submittedName>
        <fullName evidence="4">DUF4190 domain-containing protein</fullName>
    </submittedName>
</protein>
<accession>A0ABW0BNN4</accession>
<evidence type="ECO:0000256" key="1">
    <source>
        <dbReference type="SAM" id="MobiDB-lite"/>
    </source>
</evidence>
<gene>
    <name evidence="4" type="ORF">ACFPGP_19575</name>
</gene>
<dbReference type="Pfam" id="PF13828">
    <property type="entry name" value="DUF4190"/>
    <property type="match status" value="1"/>
</dbReference>
<comment type="caution">
    <text evidence="4">The sequence shown here is derived from an EMBL/GenBank/DDBJ whole genome shotgun (WGS) entry which is preliminary data.</text>
</comment>